<dbReference type="PANTHER" id="PTHR10901:SF6">
    <property type="entry name" value="TROPOMODULIN, ISOFORM N"/>
    <property type="match status" value="1"/>
</dbReference>
<proteinExistence type="predicted"/>
<dbReference type="PANTHER" id="PTHR10901">
    <property type="entry name" value="TROPOMODULIN"/>
    <property type="match status" value="1"/>
</dbReference>
<feature type="compositionally biased region" description="Basic and acidic residues" evidence="4">
    <location>
        <begin position="74"/>
        <end position="83"/>
    </location>
</feature>
<dbReference type="InterPro" id="IPR004934">
    <property type="entry name" value="TMOD"/>
</dbReference>
<evidence type="ECO:0000256" key="4">
    <source>
        <dbReference type="SAM" id="MobiDB-lite"/>
    </source>
</evidence>
<evidence type="ECO:0000313" key="5">
    <source>
        <dbReference type="Proteomes" id="UP000038045"/>
    </source>
</evidence>
<comment type="subcellular location">
    <subcellularLocation>
        <location evidence="1">Cytoplasm</location>
        <location evidence="1">Cytoskeleton</location>
    </subcellularLocation>
</comment>
<evidence type="ECO:0000256" key="2">
    <source>
        <dbReference type="ARBA" id="ARBA00022490"/>
    </source>
</evidence>
<evidence type="ECO:0000313" key="6">
    <source>
        <dbReference type="WBParaSite" id="PTRK_0000656800.1"/>
    </source>
</evidence>
<evidence type="ECO:0000256" key="3">
    <source>
        <dbReference type="ARBA" id="ARBA00023212"/>
    </source>
</evidence>
<protein>
    <submittedName>
        <fullName evidence="6">Tropomodulin</fullName>
    </submittedName>
</protein>
<feature type="region of interest" description="Disordered" evidence="4">
    <location>
        <begin position="1"/>
        <end position="26"/>
    </location>
</feature>
<dbReference type="GO" id="GO:0007015">
    <property type="term" value="P:actin filament organization"/>
    <property type="evidence" value="ECO:0007669"/>
    <property type="project" value="TreeGrafter"/>
</dbReference>
<keyword evidence="5" id="KW-1185">Reference proteome</keyword>
<dbReference type="Proteomes" id="UP000038045">
    <property type="component" value="Unplaced"/>
</dbReference>
<accession>A0A0N4ZFN8</accession>
<dbReference type="GO" id="GO:0051694">
    <property type="term" value="P:pointed-end actin filament capping"/>
    <property type="evidence" value="ECO:0007669"/>
    <property type="project" value="InterPro"/>
</dbReference>
<dbReference type="GO" id="GO:0005523">
    <property type="term" value="F:tropomyosin binding"/>
    <property type="evidence" value="ECO:0007669"/>
    <property type="project" value="InterPro"/>
</dbReference>
<reference evidence="6" key="1">
    <citation type="submission" date="2017-02" db="UniProtKB">
        <authorList>
            <consortium name="WormBaseParasite"/>
        </authorList>
    </citation>
    <scope>IDENTIFICATION</scope>
</reference>
<sequence>MPPSDFLTKDQLHESTAVPKKGSLTSGMGIYGHDINGFDDAELEDILSKMSPEELEDLNCDFDPDNSLLPPSQRCRDQTTKEPTGKFDRTKLLKFLEEESAKEKDWEEVVPFVPGLKRGKIFQDKLQETKKVSSGLNIIGISEENESKTETEIEKKAKGMEMPIEIDLDEDSDDGEEEDTELAEALHKAPERDLVDLAGILGMHNVLNQPQYYNALKGKGQDDGTGTSFGSVIKGFEPRIVQDEPENQTNIEECINKLDSNDPSMKEVNINNMKSISKERLRSLIEKAIKSDHLVKLSMANTAMSDSEARGLIELIETSTSLKVLNIETNYITPELMAKLIRATLKTQSLTEFHAENQRASVLGNQIEMDIMMNIEENDSLLRVGLGFQSMEARHRVSEALERNYERLRLLRLEKK</sequence>
<evidence type="ECO:0000256" key="1">
    <source>
        <dbReference type="ARBA" id="ARBA00004245"/>
    </source>
</evidence>
<dbReference type="GO" id="GO:0030016">
    <property type="term" value="C:myofibril"/>
    <property type="evidence" value="ECO:0007669"/>
    <property type="project" value="TreeGrafter"/>
</dbReference>
<dbReference type="WBParaSite" id="PTRK_0000656800.1">
    <property type="protein sequence ID" value="PTRK_0000656800.1"/>
    <property type="gene ID" value="PTRK_0000656800"/>
</dbReference>
<feature type="region of interest" description="Disordered" evidence="4">
    <location>
        <begin position="60"/>
        <end position="83"/>
    </location>
</feature>
<dbReference type="GO" id="GO:0005856">
    <property type="term" value="C:cytoskeleton"/>
    <property type="evidence" value="ECO:0007669"/>
    <property type="project" value="UniProtKB-SubCell"/>
</dbReference>
<dbReference type="STRING" id="131310.A0A0N4ZFN8"/>
<dbReference type="Pfam" id="PF03250">
    <property type="entry name" value="Tropomodulin"/>
    <property type="match status" value="1"/>
</dbReference>
<dbReference type="GO" id="GO:0030239">
    <property type="term" value="P:myofibril assembly"/>
    <property type="evidence" value="ECO:0007669"/>
    <property type="project" value="TreeGrafter"/>
</dbReference>
<dbReference type="Gene3D" id="3.80.10.10">
    <property type="entry name" value="Ribonuclease Inhibitor"/>
    <property type="match status" value="1"/>
</dbReference>
<keyword evidence="3" id="KW-0206">Cytoskeleton</keyword>
<dbReference type="SUPFAM" id="SSF52047">
    <property type="entry name" value="RNI-like"/>
    <property type="match status" value="1"/>
</dbReference>
<dbReference type="AlphaFoldDB" id="A0A0N4ZFN8"/>
<organism evidence="5 6">
    <name type="scientific">Parastrongyloides trichosuri</name>
    <name type="common">Possum-specific nematode worm</name>
    <dbReference type="NCBI Taxonomy" id="131310"/>
    <lineage>
        <taxon>Eukaryota</taxon>
        <taxon>Metazoa</taxon>
        <taxon>Ecdysozoa</taxon>
        <taxon>Nematoda</taxon>
        <taxon>Chromadorea</taxon>
        <taxon>Rhabditida</taxon>
        <taxon>Tylenchina</taxon>
        <taxon>Panagrolaimomorpha</taxon>
        <taxon>Strongyloidoidea</taxon>
        <taxon>Strongyloididae</taxon>
        <taxon>Parastrongyloides</taxon>
    </lineage>
</organism>
<name>A0A0N4ZFN8_PARTI</name>
<dbReference type="FunFam" id="3.80.10.10:FF:000099">
    <property type="entry name" value="Tropomodulin, isoform C"/>
    <property type="match status" value="1"/>
</dbReference>
<keyword evidence="2" id="KW-0963">Cytoplasm</keyword>
<dbReference type="InterPro" id="IPR032675">
    <property type="entry name" value="LRR_dom_sf"/>
</dbReference>